<dbReference type="EMBL" id="CM008047">
    <property type="protein sequence ID" value="PAN14818.1"/>
    <property type="molecule type" value="Genomic_DNA"/>
</dbReference>
<organism evidence="1">
    <name type="scientific">Panicum hallii</name>
    <dbReference type="NCBI Taxonomy" id="206008"/>
    <lineage>
        <taxon>Eukaryota</taxon>
        <taxon>Viridiplantae</taxon>
        <taxon>Streptophyta</taxon>
        <taxon>Embryophyta</taxon>
        <taxon>Tracheophyta</taxon>
        <taxon>Spermatophyta</taxon>
        <taxon>Magnoliopsida</taxon>
        <taxon>Liliopsida</taxon>
        <taxon>Poales</taxon>
        <taxon>Poaceae</taxon>
        <taxon>PACMAD clade</taxon>
        <taxon>Panicoideae</taxon>
        <taxon>Panicodae</taxon>
        <taxon>Paniceae</taxon>
        <taxon>Panicinae</taxon>
        <taxon>Panicum</taxon>
        <taxon>Panicum sect. Panicum</taxon>
    </lineage>
</organism>
<dbReference type="InterPro" id="IPR012871">
    <property type="entry name" value="DUF1668_ORYSA"/>
</dbReference>
<accession>A0A2S3H3Y3</accession>
<dbReference type="Pfam" id="PF07893">
    <property type="entry name" value="DUF1668"/>
    <property type="match status" value="1"/>
</dbReference>
<dbReference type="AlphaFoldDB" id="A0A2S3H3Y3"/>
<protein>
    <submittedName>
        <fullName evidence="1">Uncharacterized protein</fullName>
    </submittedName>
</protein>
<dbReference type="Proteomes" id="UP000243499">
    <property type="component" value="Chromosome 2"/>
</dbReference>
<evidence type="ECO:0000313" key="1">
    <source>
        <dbReference type="EMBL" id="PAN14818.1"/>
    </source>
</evidence>
<dbReference type="Gramene" id="PAN14818">
    <property type="protein sequence ID" value="PAN14818"/>
    <property type="gene ID" value="PAHAL_2G446500"/>
</dbReference>
<reference evidence="1" key="1">
    <citation type="submission" date="2018-04" db="EMBL/GenBank/DDBJ databases">
        <title>WGS assembly of Panicum hallii.</title>
        <authorList>
            <person name="Lovell J."/>
            <person name="Jenkins J."/>
            <person name="Lowry D."/>
            <person name="Mamidi S."/>
            <person name="Sreedasyam A."/>
            <person name="Weng X."/>
            <person name="Barry K."/>
            <person name="Bonette J."/>
            <person name="Campitelli B."/>
            <person name="Daum C."/>
            <person name="Gordon S."/>
            <person name="Gould B."/>
            <person name="Lipzen A."/>
            <person name="Macqueen A."/>
            <person name="Palacio-Mejia J."/>
            <person name="Plott C."/>
            <person name="Shakirov E."/>
            <person name="Shu S."/>
            <person name="Yoshinaga Y."/>
            <person name="Zane M."/>
            <person name="Rokhsar D."/>
            <person name="Grimwood J."/>
            <person name="Schmutz J."/>
            <person name="Juenger T."/>
        </authorList>
    </citation>
    <scope>NUCLEOTIDE SEQUENCE [LARGE SCALE GENOMIC DNA]</scope>
    <source>
        <strain evidence="1">FIL2</strain>
    </source>
</reference>
<proteinExistence type="predicted"/>
<sequence length="95" mass="10904">MVGGGGLEEGEDSDFRPDLQVWPLRPPRRSTWLRLTSLPWTLSSQPQIVGAWKELCLPEQWKESKVPQFVILGSGRFCIARFFFFPTTNLDDLSH</sequence>
<gene>
    <name evidence="1" type="ORF">PAHAL_2G446500</name>
</gene>
<name>A0A2S3H3Y3_9POAL</name>